<accession>A0A2X0Q271</accession>
<dbReference type="EMBL" id="CP019581">
    <property type="protein sequence ID" value="AZK90729.1"/>
    <property type="molecule type" value="Genomic_DNA"/>
</dbReference>
<evidence type="ECO:0000313" key="3">
    <source>
        <dbReference type="Proteomes" id="UP000267945"/>
    </source>
</evidence>
<gene>
    <name evidence="2" type="ORF">BDKNPLJD_01696</name>
    <name evidence="1" type="ORF">LH5_00468</name>
</gene>
<evidence type="ECO:0000313" key="2">
    <source>
        <dbReference type="EMBL" id="SPB25954.1"/>
    </source>
</evidence>
<name>A0A2X0Q271_LACHE</name>
<reference evidence="1 3" key="1">
    <citation type="submission" date="2017-02" db="EMBL/GenBank/DDBJ databases">
        <title>Complete genome sequence of Lactobacillus helveticus.</title>
        <authorList>
            <person name="Kim J.F."/>
            <person name="Chung Y."/>
            <person name="Kwak M."/>
        </authorList>
    </citation>
    <scope>NUCLEOTIDE SEQUENCE [LARGE SCALE GENOMIC DNA]</scope>
    <source>
        <strain evidence="1 3">LH5</strain>
    </source>
</reference>
<dbReference type="AlphaFoldDB" id="A0A2X0Q271"/>
<reference evidence="2" key="2">
    <citation type="submission" date="2018-01" db="EMBL/GenBank/DDBJ databases">
        <authorList>
            <person name="Gaut B.S."/>
            <person name="Morton B.R."/>
            <person name="Clegg M.T."/>
            <person name="Duvall M.R."/>
        </authorList>
    </citation>
    <scope>NUCLEOTIDE SEQUENCE</scope>
    <source>
        <strain evidence="2">Lactobacillus helveticus</strain>
    </source>
</reference>
<dbReference type="Proteomes" id="UP000267945">
    <property type="component" value="Chromosome"/>
</dbReference>
<organism evidence="2">
    <name type="scientific">Lactobacillus helveticus</name>
    <name type="common">Lactobacillus suntoryeus</name>
    <dbReference type="NCBI Taxonomy" id="1587"/>
    <lineage>
        <taxon>Bacteria</taxon>
        <taxon>Bacillati</taxon>
        <taxon>Bacillota</taxon>
        <taxon>Bacilli</taxon>
        <taxon>Lactobacillales</taxon>
        <taxon>Lactobacillaceae</taxon>
        <taxon>Lactobacillus</taxon>
    </lineage>
</organism>
<dbReference type="RefSeq" id="WP_258381076.1">
    <property type="nucleotide sequence ID" value="NZ_LSVJ01000072.1"/>
</dbReference>
<sequence length="41" mass="4860">MALGELTPELVTIYLVKWLHNLMQITDMRKIRIKLLIIKLP</sequence>
<evidence type="ECO:0000313" key="1">
    <source>
        <dbReference type="EMBL" id="AZK90729.1"/>
    </source>
</evidence>
<protein>
    <submittedName>
        <fullName evidence="2">Uncharacterized protein</fullName>
    </submittedName>
</protein>
<proteinExistence type="predicted"/>
<dbReference type="EMBL" id="OGTV01000083">
    <property type="protein sequence ID" value="SPB25954.1"/>
    <property type="molecule type" value="Genomic_DNA"/>
</dbReference>